<protein>
    <submittedName>
        <fullName evidence="1">Uncharacterized protein</fullName>
    </submittedName>
</protein>
<proteinExistence type="predicted"/>
<evidence type="ECO:0000313" key="1">
    <source>
        <dbReference type="EMBL" id="ENZ38027.1"/>
    </source>
</evidence>
<comment type="caution">
    <text evidence="1">The sequence shown here is derived from an EMBL/GenBank/DDBJ whole genome shotgun (WGS) entry which is preliminary data.</text>
</comment>
<sequence>MNNRYLYKAKKIYKEEWVEGFYVLCRGHHYILPVYDLDHGFDERYSEWFEIEPSTLCQCTGMCGDKSSAYILDGKELNADELIMELAERGKIFLNFDRDISKFGVEVTL</sequence>
<evidence type="ECO:0000313" key="2">
    <source>
        <dbReference type="Proteomes" id="UP000013041"/>
    </source>
</evidence>
<dbReference type="AlphaFoldDB" id="R0B164"/>
<name>R0B164_9FIRM</name>
<dbReference type="PATRIC" id="fig|997897.5.peg.2786"/>
<gene>
    <name evidence="1" type="ORF">HMPREF1097_02608</name>
</gene>
<dbReference type="EMBL" id="AGYG01000019">
    <property type="protein sequence ID" value="ENZ38027.1"/>
    <property type="molecule type" value="Genomic_DNA"/>
</dbReference>
<dbReference type="HOGENOM" id="CLU_2179206_0_0_9"/>
<accession>R0B164</accession>
<organism evidence="1 2">
    <name type="scientific">Enterocloster bolteae 90B8</name>
    <dbReference type="NCBI Taxonomy" id="997897"/>
    <lineage>
        <taxon>Bacteria</taxon>
        <taxon>Bacillati</taxon>
        <taxon>Bacillota</taxon>
        <taxon>Clostridia</taxon>
        <taxon>Lachnospirales</taxon>
        <taxon>Lachnospiraceae</taxon>
        <taxon>Enterocloster</taxon>
    </lineage>
</organism>
<dbReference type="Proteomes" id="UP000013041">
    <property type="component" value="Unassembled WGS sequence"/>
</dbReference>
<dbReference type="RefSeq" id="WP_002572319.1">
    <property type="nucleotide sequence ID" value="NZ_KB851154.1"/>
</dbReference>
<reference evidence="1 2" key="1">
    <citation type="submission" date="2013-01" db="EMBL/GenBank/DDBJ databases">
        <title>The Genome Sequence of Clostridium bolteae 90B8.</title>
        <authorList>
            <consortium name="The Broad Institute Genome Sequencing Platform"/>
            <person name="Earl A."/>
            <person name="Ward D."/>
            <person name="Feldgarden M."/>
            <person name="Gevers D."/>
            <person name="Courvalin P."/>
            <person name="Lambert T."/>
            <person name="Walker B."/>
            <person name="Young S.K."/>
            <person name="Zeng Q."/>
            <person name="Gargeya S."/>
            <person name="Fitzgerald M."/>
            <person name="Haas B."/>
            <person name="Abouelleil A."/>
            <person name="Alvarado L."/>
            <person name="Arachchi H.M."/>
            <person name="Berlin A.M."/>
            <person name="Chapman S.B."/>
            <person name="Dewar J."/>
            <person name="Goldberg J."/>
            <person name="Griggs A."/>
            <person name="Gujja S."/>
            <person name="Hansen M."/>
            <person name="Howarth C."/>
            <person name="Imamovic A."/>
            <person name="Larimer J."/>
            <person name="McCowan C."/>
            <person name="Murphy C."/>
            <person name="Neiman D."/>
            <person name="Pearson M."/>
            <person name="Priest M."/>
            <person name="Roberts A."/>
            <person name="Saif S."/>
            <person name="Shea T."/>
            <person name="Sisk P."/>
            <person name="Sykes S."/>
            <person name="Wortman J."/>
            <person name="Nusbaum C."/>
            <person name="Birren B."/>
        </authorList>
    </citation>
    <scope>NUCLEOTIDE SEQUENCE [LARGE SCALE GENOMIC DNA]</scope>
    <source>
        <strain evidence="1 2">90B8</strain>
    </source>
</reference>